<feature type="transmembrane region" description="Helical" evidence="12">
    <location>
        <begin position="46"/>
        <end position="63"/>
    </location>
</feature>
<dbReference type="PANTHER" id="PTHR46382:SF1">
    <property type="entry name" value="PHOSPHATIDATE CYTIDYLYLTRANSFERASE"/>
    <property type="match status" value="1"/>
</dbReference>
<feature type="transmembrane region" description="Helical" evidence="12">
    <location>
        <begin position="108"/>
        <end position="126"/>
    </location>
</feature>
<evidence type="ECO:0000256" key="5">
    <source>
        <dbReference type="ARBA" id="ARBA00022692"/>
    </source>
</evidence>
<evidence type="ECO:0000256" key="10">
    <source>
        <dbReference type="ARBA" id="ARBA00023209"/>
    </source>
</evidence>
<evidence type="ECO:0000256" key="12">
    <source>
        <dbReference type="SAM" id="Phobius"/>
    </source>
</evidence>
<keyword evidence="6" id="KW-0548">Nucleotidyltransferase</keyword>
<sequence>MSGAVYVSIMWIGTSYSKLSFNLLFTIILIISLFEMYKLRKGKSKLVAFSYVLLPLLFIQFIGLKDKNFDSNFVLLMFILTWTFDTFAYLFGITFGKHKILPQISAKKTWEGFVGGSIFTIITTYITRDLFILIDIKQLLIISLFLPFTATIGDSIESFYKRQAGVKDSGDFIPGHGGILDRIDSFLITIPVLYILLSIKIF</sequence>
<comment type="subcellular location">
    <subcellularLocation>
        <location evidence="1">Cell membrane</location>
        <topology evidence="1">Multi-pass membrane protein</topology>
    </subcellularLocation>
</comment>
<evidence type="ECO:0000313" key="13">
    <source>
        <dbReference type="EMBL" id="SVC34269.1"/>
    </source>
</evidence>
<keyword evidence="2" id="KW-1003">Cell membrane</keyword>
<evidence type="ECO:0000256" key="6">
    <source>
        <dbReference type="ARBA" id="ARBA00022695"/>
    </source>
</evidence>
<proteinExistence type="predicted"/>
<keyword evidence="8" id="KW-0443">Lipid metabolism</keyword>
<dbReference type="PANTHER" id="PTHR46382">
    <property type="entry name" value="PHOSPHATIDATE CYTIDYLYLTRANSFERASE"/>
    <property type="match status" value="1"/>
</dbReference>
<dbReference type="AlphaFoldDB" id="A0A382LCA2"/>
<keyword evidence="10" id="KW-0594">Phospholipid biosynthesis</keyword>
<keyword evidence="4" id="KW-0808">Transferase</keyword>
<evidence type="ECO:0000256" key="11">
    <source>
        <dbReference type="ARBA" id="ARBA00023264"/>
    </source>
</evidence>
<evidence type="ECO:0000256" key="9">
    <source>
        <dbReference type="ARBA" id="ARBA00023136"/>
    </source>
</evidence>
<evidence type="ECO:0000256" key="2">
    <source>
        <dbReference type="ARBA" id="ARBA00022475"/>
    </source>
</evidence>
<evidence type="ECO:0000256" key="1">
    <source>
        <dbReference type="ARBA" id="ARBA00004651"/>
    </source>
</evidence>
<name>A0A382LCA2_9ZZZZ</name>
<evidence type="ECO:0000256" key="4">
    <source>
        <dbReference type="ARBA" id="ARBA00022679"/>
    </source>
</evidence>
<dbReference type="GO" id="GO:0004605">
    <property type="term" value="F:phosphatidate cytidylyltransferase activity"/>
    <property type="evidence" value="ECO:0007669"/>
    <property type="project" value="TreeGrafter"/>
</dbReference>
<evidence type="ECO:0000256" key="7">
    <source>
        <dbReference type="ARBA" id="ARBA00022989"/>
    </source>
</evidence>
<evidence type="ECO:0000256" key="8">
    <source>
        <dbReference type="ARBA" id="ARBA00023098"/>
    </source>
</evidence>
<keyword evidence="3" id="KW-0444">Lipid biosynthesis</keyword>
<keyword evidence="9 12" id="KW-0472">Membrane</keyword>
<protein>
    <recommendedName>
        <fullName evidence="14">Phosphatidate cytidylyltransferase</fullName>
    </recommendedName>
</protein>
<evidence type="ECO:0008006" key="14">
    <source>
        <dbReference type="Google" id="ProtNLM"/>
    </source>
</evidence>
<evidence type="ECO:0000256" key="3">
    <source>
        <dbReference type="ARBA" id="ARBA00022516"/>
    </source>
</evidence>
<accession>A0A382LCA2</accession>
<dbReference type="GO" id="GO:0005886">
    <property type="term" value="C:plasma membrane"/>
    <property type="evidence" value="ECO:0007669"/>
    <property type="project" value="UniProtKB-SubCell"/>
</dbReference>
<feature type="transmembrane region" description="Helical" evidence="12">
    <location>
        <begin position="16"/>
        <end position="34"/>
    </location>
</feature>
<keyword evidence="11" id="KW-1208">Phospholipid metabolism</keyword>
<keyword evidence="5 12" id="KW-0812">Transmembrane</keyword>
<dbReference type="GO" id="GO:0016024">
    <property type="term" value="P:CDP-diacylglycerol biosynthetic process"/>
    <property type="evidence" value="ECO:0007669"/>
    <property type="project" value="TreeGrafter"/>
</dbReference>
<dbReference type="Pfam" id="PF01148">
    <property type="entry name" value="CTP_transf_1"/>
    <property type="match status" value="1"/>
</dbReference>
<feature type="transmembrane region" description="Helical" evidence="12">
    <location>
        <begin position="75"/>
        <end position="96"/>
    </location>
</feature>
<feature type="transmembrane region" description="Helical" evidence="12">
    <location>
        <begin position="132"/>
        <end position="153"/>
    </location>
</feature>
<gene>
    <name evidence="13" type="ORF">METZ01_LOCUS287123</name>
</gene>
<dbReference type="EMBL" id="UINC01086112">
    <property type="protein sequence ID" value="SVC34269.1"/>
    <property type="molecule type" value="Genomic_DNA"/>
</dbReference>
<reference evidence="13" key="1">
    <citation type="submission" date="2018-05" db="EMBL/GenBank/DDBJ databases">
        <authorList>
            <person name="Lanie J.A."/>
            <person name="Ng W.-L."/>
            <person name="Kazmierczak K.M."/>
            <person name="Andrzejewski T.M."/>
            <person name="Davidsen T.M."/>
            <person name="Wayne K.J."/>
            <person name="Tettelin H."/>
            <person name="Glass J.I."/>
            <person name="Rusch D."/>
            <person name="Podicherti R."/>
            <person name="Tsui H.-C.T."/>
            <person name="Winkler M.E."/>
        </authorList>
    </citation>
    <scope>NUCLEOTIDE SEQUENCE</scope>
</reference>
<keyword evidence="7 12" id="KW-1133">Transmembrane helix</keyword>
<organism evidence="13">
    <name type="scientific">marine metagenome</name>
    <dbReference type="NCBI Taxonomy" id="408172"/>
    <lineage>
        <taxon>unclassified sequences</taxon>
        <taxon>metagenomes</taxon>
        <taxon>ecological metagenomes</taxon>
    </lineage>
</organism>